<evidence type="ECO:0000256" key="8">
    <source>
        <dbReference type="ARBA" id="ARBA00023154"/>
    </source>
</evidence>
<keyword evidence="6 13" id="KW-0560">Oxidoreductase</keyword>
<keyword evidence="4 13" id="KW-0521">NADP</keyword>
<evidence type="ECO:0000256" key="2">
    <source>
        <dbReference type="ARBA" id="ARBA00022490"/>
    </source>
</evidence>
<dbReference type="Pfam" id="PF05173">
    <property type="entry name" value="DapB_C"/>
    <property type="match status" value="1"/>
</dbReference>
<evidence type="ECO:0000256" key="10">
    <source>
        <dbReference type="ARBA" id="ARBA00038983"/>
    </source>
</evidence>
<feature type="binding site" evidence="13">
    <location>
        <begin position="110"/>
        <end position="112"/>
    </location>
    <ligand>
        <name>NAD(+)</name>
        <dbReference type="ChEBI" id="CHEBI:57540"/>
    </ligand>
</feature>
<dbReference type="GO" id="GO:0008839">
    <property type="term" value="F:4-hydroxy-tetrahydrodipicolinate reductase"/>
    <property type="evidence" value="ECO:0007669"/>
    <property type="project" value="UniProtKB-UniRule"/>
</dbReference>
<dbReference type="InterPro" id="IPR036291">
    <property type="entry name" value="NAD(P)-bd_dom_sf"/>
</dbReference>
<sequence>MSTPIFITESAPISAEESTGTRIIVMGAKGRMGSTIVGLIRNDPDAELAAVIERPGNESGLELLGCTVGTDLAEVLPMHPGAVVIDFTAPQASLANARACAANGNPIVIGTTGFAPEELDELRSIAAENPTFWAPNMSVGVNVLLQVLPELVKKLGLDYDIEMVELHHNQKKDAPSGTALKLAECLADAREWDLKEVGTYCREGIIGARPKKEIGVQTIRGGDVVGVHTMYFMGPGERIEVTHQAHSRDTFAQGSIRAAKWMTGRSAGKLYAMADVVAG</sequence>
<dbReference type="FunFam" id="3.30.360.10:FF:000004">
    <property type="entry name" value="4-hydroxy-tetrahydrodipicolinate reductase"/>
    <property type="match status" value="1"/>
</dbReference>
<comment type="caution">
    <text evidence="13">Was originally thought to be a dihydrodipicolinate reductase (DHDPR), catalyzing the conversion of dihydrodipicolinate to tetrahydrodipicolinate. However, it was shown in E.coli that the substrate of the enzymatic reaction is not dihydrodipicolinate (DHDP) but in fact (2S,4S)-4-hydroxy-2,3,4,5-tetrahydrodipicolinic acid (HTPA), the product released by the DapA-catalyzed reaction.</text>
</comment>
<dbReference type="PANTHER" id="PTHR20836">
    <property type="entry name" value="DIHYDRODIPICOLINATE REDUCTASE"/>
    <property type="match status" value="1"/>
</dbReference>
<feature type="binding site" evidence="13">
    <location>
        <begin position="27"/>
        <end position="32"/>
    </location>
    <ligand>
        <name>NAD(+)</name>
        <dbReference type="ChEBI" id="CHEBI:57540"/>
    </ligand>
</feature>
<evidence type="ECO:0000256" key="4">
    <source>
        <dbReference type="ARBA" id="ARBA00022857"/>
    </source>
</evidence>
<feature type="binding site" evidence="13">
    <location>
        <position position="54"/>
    </location>
    <ligand>
        <name>NADP(+)</name>
        <dbReference type="ChEBI" id="CHEBI:58349"/>
    </ligand>
</feature>
<comment type="similarity">
    <text evidence="1 13">Belongs to the DapB family.</text>
</comment>
<comment type="catalytic activity">
    <reaction evidence="12 13">
        <text>(S)-2,3,4,5-tetrahydrodipicolinate + NAD(+) + H2O = (2S,4S)-4-hydroxy-2,3,4,5-tetrahydrodipicolinate + NADH + H(+)</text>
        <dbReference type="Rhea" id="RHEA:35323"/>
        <dbReference type="ChEBI" id="CHEBI:15377"/>
        <dbReference type="ChEBI" id="CHEBI:15378"/>
        <dbReference type="ChEBI" id="CHEBI:16845"/>
        <dbReference type="ChEBI" id="CHEBI:57540"/>
        <dbReference type="ChEBI" id="CHEBI:57945"/>
        <dbReference type="ChEBI" id="CHEBI:67139"/>
        <dbReference type="EC" id="1.17.1.8"/>
    </reaction>
</comment>
<comment type="caution">
    <text evidence="16">The sequence shown here is derived from an EMBL/GenBank/DDBJ whole genome shotgun (WGS) entry which is preliminary data.</text>
</comment>
<proteinExistence type="inferred from homology"/>
<evidence type="ECO:0000313" key="16">
    <source>
        <dbReference type="EMBL" id="NJB66615.1"/>
    </source>
</evidence>
<comment type="function">
    <text evidence="13">Catalyzes the conversion of 4-hydroxy-tetrahydrodipicolinate (HTPA) to tetrahydrodipicolinate.</text>
</comment>
<dbReference type="InterPro" id="IPR023940">
    <property type="entry name" value="DHDPR_bac"/>
</dbReference>
<dbReference type="Gene3D" id="3.30.360.10">
    <property type="entry name" value="Dihydrodipicolinate Reductase, domain 2"/>
    <property type="match status" value="1"/>
</dbReference>
<evidence type="ECO:0000256" key="12">
    <source>
        <dbReference type="ARBA" id="ARBA00049396"/>
    </source>
</evidence>
<keyword evidence="2 13" id="KW-0963">Cytoplasm</keyword>
<dbReference type="Gene3D" id="3.40.50.720">
    <property type="entry name" value="NAD(P)-binding Rossmann-like Domain"/>
    <property type="match status" value="1"/>
</dbReference>
<evidence type="ECO:0000256" key="6">
    <source>
        <dbReference type="ARBA" id="ARBA00023002"/>
    </source>
</evidence>
<dbReference type="GO" id="GO:0016726">
    <property type="term" value="F:oxidoreductase activity, acting on CH or CH2 groups, NAD or NADP as acceptor"/>
    <property type="evidence" value="ECO:0007669"/>
    <property type="project" value="UniProtKB-UniRule"/>
</dbReference>
<evidence type="ECO:0000256" key="1">
    <source>
        <dbReference type="ARBA" id="ARBA00006642"/>
    </source>
</evidence>
<comment type="pathway">
    <text evidence="9 13">Amino-acid biosynthesis; L-lysine biosynthesis via DAP pathway; (S)-tetrahydrodipicolinate from L-aspartate: step 4/4.</text>
</comment>
<dbReference type="PANTHER" id="PTHR20836:SF0">
    <property type="entry name" value="4-HYDROXY-TETRAHYDRODIPICOLINATE REDUCTASE 1, CHLOROPLASTIC-RELATED"/>
    <property type="match status" value="1"/>
</dbReference>
<dbReference type="SUPFAM" id="SSF55347">
    <property type="entry name" value="Glyceraldehyde-3-phosphate dehydrogenase-like, C-terminal domain"/>
    <property type="match status" value="1"/>
</dbReference>
<comment type="catalytic activity">
    <reaction evidence="11 13">
        <text>(S)-2,3,4,5-tetrahydrodipicolinate + NADP(+) + H2O = (2S,4S)-4-hydroxy-2,3,4,5-tetrahydrodipicolinate + NADPH + H(+)</text>
        <dbReference type="Rhea" id="RHEA:35331"/>
        <dbReference type="ChEBI" id="CHEBI:15377"/>
        <dbReference type="ChEBI" id="CHEBI:15378"/>
        <dbReference type="ChEBI" id="CHEBI:16845"/>
        <dbReference type="ChEBI" id="CHEBI:57783"/>
        <dbReference type="ChEBI" id="CHEBI:58349"/>
        <dbReference type="ChEBI" id="CHEBI:67139"/>
        <dbReference type="EC" id="1.17.1.8"/>
    </reaction>
</comment>
<reference evidence="16 17" key="1">
    <citation type="submission" date="2020-03" db="EMBL/GenBank/DDBJ databases">
        <title>Genomic Encyclopedia of Type Strains, Phase IV (KMG-IV): sequencing the most valuable type-strain genomes for metagenomic binning, comparative biology and taxonomic classification.</title>
        <authorList>
            <person name="Goeker M."/>
        </authorList>
    </citation>
    <scope>NUCLEOTIDE SEQUENCE [LARGE SCALE GENOMIC DNA]</scope>
    <source>
        <strain evidence="16 17">DSM 24233</strain>
    </source>
</reference>
<dbReference type="GO" id="GO:0005737">
    <property type="term" value="C:cytoplasm"/>
    <property type="evidence" value="ECO:0007669"/>
    <property type="project" value="UniProtKB-SubCell"/>
</dbReference>
<keyword evidence="7 13" id="KW-0520">NAD</keyword>
<comment type="subcellular location">
    <subcellularLocation>
        <location evidence="13">Cytoplasm</location>
    </subcellularLocation>
</comment>
<keyword evidence="8 13" id="KW-0457">Lysine biosynthesis</keyword>
<dbReference type="AlphaFoldDB" id="A0A846QMF9"/>
<comment type="subunit">
    <text evidence="13">Homotetramer.</text>
</comment>
<dbReference type="Pfam" id="PF01113">
    <property type="entry name" value="DapB_N"/>
    <property type="match status" value="1"/>
</dbReference>
<gene>
    <name evidence="13" type="primary">dapB</name>
    <name evidence="16" type="ORF">GGQ74_000255</name>
</gene>
<dbReference type="UniPathway" id="UPA00034">
    <property type="reaction ID" value="UER00018"/>
</dbReference>
<dbReference type="Proteomes" id="UP000580856">
    <property type="component" value="Unassembled WGS sequence"/>
</dbReference>
<feature type="domain" description="Dihydrodipicolinate reductase C-terminal" evidence="15">
    <location>
        <begin position="140"/>
        <end position="276"/>
    </location>
</feature>
<feature type="active site" description="Proton donor/acceptor" evidence="13">
    <location>
        <position position="167"/>
    </location>
</feature>
<evidence type="ECO:0000256" key="3">
    <source>
        <dbReference type="ARBA" id="ARBA00022605"/>
    </source>
</evidence>
<evidence type="ECO:0000256" key="7">
    <source>
        <dbReference type="ARBA" id="ARBA00023027"/>
    </source>
</evidence>
<dbReference type="SUPFAM" id="SSF51735">
    <property type="entry name" value="NAD(P)-binding Rossmann-fold domains"/>
    <property type="match status" value="1"/>
</dbReference>
<dbReference type="PIRSF" id="PIRSF000161">
    <property type="entry name" value="DHPR"/>
    <property type="match status" value="1"/>
</dbReference>
<evidence type="ECO:0000256" key="11">
    <source>
        <dbReference type="ARBA" id="ARBA00049080"/>
    </source>
</evidence>
<dbReference type="InterPro" id="IPR022663">
    <property type="entry name" value="DapB_C"/>
</dbReference>
<evidence type="ECO:0000256" key="13">
    <source>
        <dbReference type="HAMAP-Rule" id="MF_00102"/>
    </source>
</evidence>
<dbReference type="GO" id="GO:0019877">
    <property type="term" value="P:diaminopimelate biosynthetic process"/>
    <property type="evidence" value="ECO:0007669"/>
    <property type="project" value="UniProtKB-UniRule"/>
</dbReference>
<dbReference type="RefSeq" id="WP_167939737.1">
    <property type="nucleotide sequence ID" value="NZ_JAATJA010000001.1"/>
</dbReference>
<evidence type="ECO:0000259" key="15">
    <source>
        <dbReference type="Pfam" id="PF05173"/>
    </source>
</evidence>
<feature type="active site" description="Proton donor" evidence="13">
    <location>
        <position position="171"/>
    </location>
</feature>
<evidence type="ECO:0000313" key="17">
    <source>
        <dbReference type="Proteomes" id="UP000580856"/>
    </source>
</evidence>
<organism evidence="16 17">
    <name type="scientific">Desulfobaculum xiamenense</name>
    <dbReference type="NCBI Taxonomy" id="995050"/>
    <lineage>
        <taxon>Bacteria</taxon>
        <taxon>Pseudomonadati</taxon>
        <taxon>Thermodesulfobacteriota</taxon>
        <taxon>Desulfovibrionia</taxon>
        <taxon>Desulfovibrionales</taxon>
        <taxon>Desulfovibrionaceae</taxon>
        <taxon>Desulfobaculum</taxon>
    </lineage>
</organism>
<dbReference type="InterPro" id="IPR000846">
    <property type="entry name" value="DapB_N"/>
</dbReference>
<evidence type="ECO:0000259" key="14">
    <source>
        <dbReference type="Pfam" id="PF01113"/>
    </source>
</evidence>
<dbReference type="NCBIfam" id="TIGR00036">
    <property type="entry name" value="dapB"/>
    <property type="match status" value="1"/>
</dbReference>
<name>A0A846QMF9_9BACT</name>
<keyword evidence="3 13" id="KW-0028">Amino-acid biosynthesis</keyword>
<feature type="binding site" evidence="13">
    <location>
        <position position="53"/>
    </location>
    <ligand>
        <name>NAD(+)</name>
        <dbReference type="ChEBI" id="CHEBI:57540"/>
    </ligand>
</feature>
<feature type="binding site" evidence="13">
    <location>
        <begin position="177"/>
        <end position="178"/>
    </location>
    <ligand>
        <name>(S)-2,3,4,5-tetrahydrodipicolinate</name>
        <dbReference type="ChEBI" id="CHEBI:16845"/>
    </ligand>
</feature>
<dbReference type="GO" id="GO:0051287">
    <property type="term" value="F:NAD binding"/>
    <property type="evidence" value="ECO:0007669"/>
    <property type="project" value="UniProtKB-UniRule"/>
</dbReference>
<dbReference type="GO" id="GO:0009089">
    <property type="term" value="P:lysine biosynthetic process via diaminopimelate"/>
    <property type="evidence" value="ECO:0007669"/>
    <property type="project" value="UniProtKB-UniRule"/>
</dbReference>
<feature type="binding site" evidence="13">
    <location>
        <begin position="134"/>
        <end position="137"/>
    </location>
    <ligand>
        <name>NAD(+)</name>
        <dbReference type="ChEBI" id="CHEBI:57540"/>
    </ligand>
</feature>
<protein>
    <recommendedName>
        <fullName evidence="10 13">4-hydroxy-tetrahydrodipicolinate reductase</fullName>
        <shortName evidence="13">HTPA reductase</shortName>
        <ecNumber evidence="10 13">1.17.1.8</ecNumber>
    </recommendedName>
</protein>
<dbReference type="EC" id="1.17.1.8" evidence="10 13"/>
<evidence type="ECO:0000256" key="5">
    <source>
        <dbReference type="ARBA" id="ARBA00022915"/>
    </source>
</evidence>
<feature type="domain" description="Dihydrodipicolinate reductase N-terminal" evidence="14">
    <location>
        <begin position="22"/>
        <end position="137"/>
    </location>
</feature>
<feature type="binding site" evidence="13">
    <location>
        <position position="168"/>
    </location>
    <ligand>
        <name>(S)-2,3,4,5-tetrahydrodipicolinate</name>
        <dbReference type="ChEBI" id="CHEBI:16845"/>
    </ligand>
</feature>
<dbReference type="HAMAP" id="MF_00102">
    <property type="entry name" value="DapB"/>
    <property type="match status" value="1"/>
</dbReference>
<keyword evidence="5 13" id="KW-0220">Diaminopimelate biosynthesis</keyword>
<evidence type="ECO:0000256" key="9">
    <source>
        <dbReference type="ARBA" id="ARBA00037922"/>
    </source>
</evidence>
<dbReference type="CDD" id="cd02274">
    <property type="entry name" value="DHDPR_N"/>
    <property type="match status" value="1"/>
</dbReference>
<keyword evidence="17" id="KW-1185">Reference proteome</keyword>
<accession>A0A846QMF9</accession>
<dbReference type="GO" id="GO:0050661">
    <property type="term" value="F:NADP binding"/>
    <property type="evidence" value="ECO:0007669"/>
    <property type="project" value="UniProtKB-UniRule"/>
</dbReference>
<dbReference type="EMBL" id="JAATJA010000001">
    <property type="protein sequence ID" value="NJB66615.1"/>
    <property type="molecule type" value="Genomic_DNA"/>
</dbReference>